<accession>A0A444Z393</accession>
<keyword evidence="7" id="KW-1185">Reference proteome</keyword>
<reference evidence="6 7" key="1">
    <citation type="submission" date="2019-01" db="EMBL/GenBank/DDBJ databases">
        <title>Sequencing of cultivated peanut Arachis hypogaea provides insights into genome evolution and oil improvement.</title>
        <authorList>
            <person name="Chen X."/>
        </authorList>
    </citation>
    <scope>NUCLEOTIDE SEQUENCE [LARGE SCALE GENOMIC DNA]</scope>
    <source>
        <strain evidence="7">cv. Fuhuasheng</strain>
        <tissue evidence="6">Leaves</tissue>
    </source>
</reference>
<dbReference type="PANTHER" id="PTHR46481:SF10">
    <property type="entry name" value="ZINC FINGER BED DOMAIN-CONTAINING PROTEIN 39"/>
    <property type="match status" value="1"/>
</dbReference>
<evidence type="ECO:0000256" key="3">
    <source>
        <dbReference type="ARBA" id="ARBA00022771"/>
    </source>
</evidence>
<protein>
    <recommendedName>
        <fullName evidence="8">hAT-like transposase RNase-H fold domain-containing protein</fullName>
    </recommendedName>
</protein>
<proteinExistence type="predicted"/>
<sequence>MSSTVRHSVISIVTLSSSSASSSIPSERMMTNNNNIEAARISDPLVLNHLFHRQIFVKIGQLFGIILKFKVLSWTTLARDIGAFYAKQQMKLQDFLSTNYGRVCLTTNTWTSIQNFTYMSLTAHFVFSVTVDNASSNNIVIKYLKHQLSSWNSILLNGLKEIDESVLRIYSTVKYVRSFHLKPLEVALKHCKAFELLALKDNMYT</sequence>
<organism evidence="6 7">
    <name type="scientific">Arachis hypogaea</name>
    <name type="common">Peanut</name>
    <dbReference type="NCBI Taxonomy" id="3818"/>
    <lineage>
        <taxon>Eukaryota</taxon>
        <taxon>Viridiplantae</taxon>
        <taxon>Streptophyta</taxon>
        <taxon>Embryophyta</taxon>
        <taxon>Tracheophyta</taxon>
        <taxon>Spermatophyta</taxon>
        <taxon>Magnoliopsida</taxon>
        <taxon>eudicotyledons</taxon>
        <taxon>Gunneridae</taxon>
        <taxon>Pentapetalae</taxon>
        <taxon>rosids</taxon>
        <taxon>fabids</taxon>
        <taxon>Fabales</taxon>
        <taxon>Fabaceae</taxon>
        <taxon>Papilionoideae</taxon>
        <taxon>50 kb inversion clade</taxon>
        <taxon>dalbergioids sensu lato</taxon>
        <taxon>Dalbergieae</taxon>
        <taxon>Pterocarpus clade</taxon>
        <taxon>Arachis</taxon>
    </lineage>
</organism>
<evidence type="ECO:0000313" key="6">
    <source>
        <dbReference type="EMBL" id="RYR08636.1"/>
    </source>
</evidence>
<evidence type="ECO:0000256" key="2">
    <source>
        <dbReference type="ARBA" id="ARBA00022723"/>
    </source>
</evidence>
<dbReference type="PANTHER" id="PTHR46481">
    <property type="entry name" value="ZINC FINGER BED DOMAIN-CONTAINING PROTEIN 4"/>
    <property type="match status" value="1"/>
</dbReference>
<keyword evidence="3" id="KW-0863">Zinc-finger</keyword>
<keyword evidence="2" id="KW-0479">Metal-binding</keyword>
<dbReference type="EMBL" id="SDMP01000015">
    <property type="protein sequence ID" value="RYR08636.1"/>
    <property type="molecule type" value="Genomic_DNA"/>
</dbReference>
<comment type="subcellular location">
    <subcellularLocation>
        <location evidence="1">Nucleus</location>
    </subcellularLocation>
</comment>
<comment type="caution">
    <text evidence="6">The sequence shown here is derived from an EMBL/GenBank/DDBJ whole genome shotgun (WGS) entry which is preliminary data.</text>
</comment>
<dbReference type="AlphaFoldDB" id="A0A444Z393"/>
<gene>
    <name evidence="6" type="ORF">Ahy_B05g076427</name>
</gene>
<keyword evidence="5" id="KW-0539">Nucleus</keyword>
<evidence type="ECO:0008006" key="8">
    <source>
        <dbReference type="Google" id="ProtNLM"/>
    </source>
</evidence>
<evidence type="ECO:0000256" key="4">
    <source>
        <dbReference type="ARBA" id="ARBA00022833"/>
    </source>
</evidence>
<evidence type="ECO:0000313" key="7">
    <source>
        <dbReference type="Proteomes" id="UP000289738"/>
    </source>
</evidence>
<dbReference type="InterPro" id="IPR052035">
    <property type="entry name" value="ZnF_BED_domain_contain"/>
</dbReference>
<keyword evidence="4" id="KW-0862">Zinc</keyword>
<name>A0A444Z393_ARAHY</name>
<dbReference type="GO" id="GO:0005634">
    <property type="term" value="C:nucleus"/>
    <property type="evidence" value="ECO:0007669"/>
    <property type="project" value="UniProtKB-SubCell"/>
</dbReference>
<evidence type="ECO:0000256" key="1">
    <source>
        <dbReference type="ARBA" id="ARBA00004123"/>
    </source>
</evidence>
<dbReference type="Proteomes" id="UP000289738">
    <property type="component" value="Chromosome B05"/>
</dbReference>
<dbReference type="GO" id="GO:0008270">
    <property type="term" value="F:zinc ion binding"/>
    <property type="evidence" value="ECO:0007669"/>
    <property type="project" value="UniProtKB-KW"/>
</dbReference>
<evidence type="ECO:0000256" key="5">
    <source>
        <dbReference type="ARBA" id="ARBA00023242"/>
    </source>
</evidence>